<protein>
    <submittedName>
        <fullName evidence="2">Krueppel-like factor 2</fullName>
    </submittedName>
</protein>
<evidence type="ECO:0000313" key="3">
    <source>
        <dbReference type="Proteomes" id="UP001054945"/>
    </source>
</evidence>
<dbReference type="AlphaFoldDB" id="A0AAV4TML4"/>
<evidence type="ECO:0000313" key="2">
    <source>
        <dbReference type="EMBL" id="GIY47365.1"/>
    </source>
</evidence>
<reference evidence="2 3" key="1">
    <citation type="submission" date="2021-06" db="EMBL/GenBank/DDBJ databases">
        <title>Caerostris extrusa draft genome.</title>
        <authorList>
            <person name="Kono N."/>
            <person name="Arakawa K."/>
        </authorList>
    </citation>
    <scope>NUCLEOTIDE SEQUENCE [LARGE SCALE GENOMIC DNA]</scope>
</reference>
<dbReference type="EMBL" id="BPLR01011569">
    <property type="protein sequence ID" value="GIY47365.1"/>
    <property type="molecule type" value="Genomic_DNA"/>
</dbReference>
<comment type="caution">
    <text evidence="2">The sequence shown here is derived from an EMBL/GenBank/DDBJ whole genome shotgun (WGS) entry which is preliminary data.</text>
</comment>
<gene>
    <name evidence="2" type="primary">KLF2_1</name>
    <name evidence="2" type="ORF">CEXT_432551</name>
</gene>
<evidence type="ECO:0000256" key="1">
    <source>
        <dbReference type="SAM" id="MobiDB-lite"/>
    </source>
</evidence>
<dbReference type="Proteomes" id="UP001054945">
    <property type="component" value="Unassembled WGS sequence"/>
</dbReference>
<keyword evidence="3" id="KW-1185">Reference proteome</keyword>
<organism evidence="2 3">
    <name type="scientific">Caerostris extrusa</name>
    <name type="common">Bark spider</name>
    <name type="synonym">Caerostris bankana</name>
    <dbReference type="NCBI Taxonomy" id="172846"/>
    <lineage>
        <taxon>Eukaryota</taxon>
        <taxon>Metazoa</taxon>
        <taxon>Ecdysozoa</taxon>
        <taxon>Arthropoda</taxon>
        <taxon>Chelicerata</taxon>
        <taxon>Arachnida</taxon>
        <taxon>Araneae</taxon>
        <taxon>Araneomorphae</taxon>
        <taxon>Entelegynae</taxon>
        <taxon>Araneoidea</taxon>
        <taxon>Araneidae</taxon>
        <taxon>Caerostris</taxon>
    </lineage>
</organism>
<feature type="region of interest" description="Disordered" evidence="1">
    <location>
        <begin position="83"/>
        <end position="102"/>
    </location>
</feature>
<accession>A0AAV4TML4</accession>
<name>A0AAV4TML4_CAEEX</name>
<proteinExistence type="predicted"/>
<sequence>MLSFVTNTPKLHQIQYSTGYNSCYNIALDITWDEKEKSFITLDIILQLEGKMWQDIESVLLGDMTLNTSSGYTEIRNVCSNQSSFTPTTDDSGGGSMSSVHQPITNNNVAQRGCPQYNQSVSLNFFITITKCSSSPSYTQEKQ</sequence>